<dbReference type="EMBL" id="CAMKVN010002286">
    <property type="protein sequence ID" value="CAI2180423.1"/>
    <property type="molecule type" value="Genomic_DNA"/>
</dbReference>
<dbReference type="Pfam" id="PF07534">
    <property type="entry name" value="TLD"/>
    <property type="match status" value="1"/>
</dbReference>
<dbReference type="InterPro" id="IPR011333">
    <property type="entry name" value="SKP1/BTB/POZ_sf"/>
</dbReference>
<keyword evidence="4" id="KW-1185">Reference proteome</keyword>
<dbReference type="Proteomes" id="UP001153678">
    <property type="component" value="Unassembled WGS sequence"/>
</dbReference>
<dbReference type="Pfam" id="PF00651">
    <property type="entry name" value="BTB"/>
    <property type="match status" value="1"/>
</dbReference>
<dbReference type="InterPro" id="IPR051481">
    <property type="entry name" value="BTB-POZ/Galectin-3-binding"/>
</dbReference>
<dbReference type="Gene3D" id="3.30.710.10">
    <property type="entry name" value="Potassium Channel Kv1.1, Chain A"/>
    <property type="match status" value="1"/>
</dbReference>
<dbReference type="SMART" id="SM00225">
    <property type="entry name" value="BTB"/>
    <property type="match status" value="1"/>
</dbReference>
<dbReference type="InterPro" id="IPR000210">
    <property type="entry name" value="BTB/POZ_dom"/>
</dbReference>
<dbReference type="PANTHER" id="PTHR24410">
    <property type="entry name" value="HL07962P-RELATED"/>
    <property type="match status" value="1"/>
</dbReference>
<evidence type="ECO:0000259" key="2">
    <source>
        <dbReference type="PROSITE" id="PS51886"/>
    </source>
</evidence>
<evidence type="ECO:0000313" key="4">
    <source>
        <dbReference type="Proteomes" id="UP001153678"/>
    </source>
</evidence>
<dbReference type="PROSITE" id="PS51886">
    <property type="entry name" value="TLDC"/>
    <property type="match status" value="1"/>
</dbReference>
<dbReference type="OrthoDB" id="408604at2759"/>
<comment type="caution">
    <text evidence="3">The sequence shown here is derived from an EMBL/GenBank/DDBJ whole genome shotgun (WGS) entry which is preliminary data.</text>
</comment>
<sequence>MKWPLTGLSQLFSQLFEDADDYDIIIKVGEDPNKREFRAHSNILRVRSPYFKRALSQDLDTDENNMFNFTKSNISPTVFEMIIRFMYTGILDLREHLGSTILDILVASDELLIEEKDSNSRIPKDIECSFNLIYLGSRDGYDINNIRSKCNGHKTCILVIKIAENDTIICGYNPIGWKYNVQNQNNSNRDYWVNTTESYIFSLGDGNDLNNFKISRVVNSKYAIYESNYQSLPLSLDKQDELESVLNKYKGTGMA</sequence>
<accession>A0A9W4WUQ9</accession>
<name>A0A9W4WUQ9_9GLOM</name>
<dbReference type="SUPFAM" id="SSF54695">
    <property type="entry name" value="POZ domain"/>
    <property type="match status" value="1"/>
</dbReference>
<dbReference type="CDD" id="cd18186">
    <property type="entry name" value="BTB_POZ_ZBTB_KLHL-like"/>
    <property type="match status" value="1"/>
</dbReference>
<dbReference type="PANTHER" id="PTHR24410:SF23">
    <property type="entry name" value="BTB DOMAIN-CONTAINING PROTEIN-RELATED"/>
    <property type="match status" value="1"/>
</dbReference>
<organism evidence="3 4">
    <name type="scientific">Funneliformis geosporum</name>
    <dbReference type="NCBI Taxonomy" id="1117311"/>
    <lineage>
        <taxon>Eukaryota</taxon>
        <taxon>Fungi</taxon>
        <taxon>Fungi incertae sedis</taxon>
        <taxon>Mucoromycota</taxon>
        <taxon>Glomeromycotina</taxon>
        <taxon>Glomeromycetes</taxon>
        <taxon>Glomerales</taxon>
        <taxon>Glomeraceae</taxon>
        <taxon>Funneliformis</taxon>
    </lineage>
</organism>
<proteinExistence type="predicted"/>
<dbReference type="InterPro" id="IPR006571">
    <property type="entry name" value="TLDc_dom"/>
</dbReference>
<protein>
    <submittedName>
        <fullName evidence="3">9260_t:CDS:1</fullName>
    </submittedName>
</protein>
<evidence type="ECO:0000313" key="3">
    <source>
        <dbReference type="EMBL" id="CAI2180423.1"/>
    </source>
</evidence>
<evidence type="ECO:0000259" key="1">
    <source>
        <dbReference type="PROSITE" id="PS50097"/>
    </source>
</evidence>
<dbReference type="PROSITE" id="PS50097">
    <property type="entry name" value="BTB"/>
    <property type="match status" value="1"/>
</dbReference>
<feature type="domain" description="TLDc" evidence="2">
    <location>
        <begin position="100"/>
        <end position="255"/>
    </location>
</feature>
<reference evidence="3" key="1">
    <citation type="submission" date="2022-08" db="EMBL/GenBank/DDBJ databases">
        <authorList>
            <person name="Kallberg Y."/>
            <person name="Tangrot J."/>
            <person name="Rosling A."/>
        </authorList>
    </citation>
    <scope>NUCLEOTIDE SEQUENCE</scope>
    <source>
        <strain evidence="3">Wild A</strain>
    </source>
</reference>
<feature type="domain" description="BTB" evidence="1">
    <location>
        <begin position="22"/>
        <end position="95"/>
    </location>
</feature>
<dbReference type="AlphaFoldDB" id="A0A9W4WUQ9"/>
<gene>
    <name evidence="3" type="ORF">FWILDA_LOCUS9575</name>
</gene>